<dbReference type="HOGENOM" id="CLU_192719_0_0_10"/>
<proteinExistence type="predicted"/>
<reference evidence="1 2" key="1">
    <citation type="submission" date="2012-02" db="EMBL/GenBank/DDBJ databases">
        <title>The Genome Sequence of Bacteroides fragilis CL07T12C05.</title>
        <authorList>
            <consortium name="The Broad Institute Genome Sequencing Platform"/>
            <person name="Earl A."/>
            <person name="Ward D."/>
            <person name="Feldgarden M."/>
            <person name="Gevers D."/>
            <person name="Zitomersky N.L."/>
            <person name="Coyne M.J."/>
            <person name="Comstock L.E."/>
            <person name="Young S.K."/>
            <person name="Zeng Q."/>
            <person name="Gargeya S."/>
            <person name="Fitzgerald M."/>
            <person name="Haas B."/>
            <person name="Abouelleil A."/>
            <person name="Alvarado L."/>
            <person name="Arachchi H.M."/>
            <person name="Berlin A."/>
            <person name="Chapman S.B."/>
            <person name="Gearin G."/>
            <person name="Goldberg J."/>
            <person name="Griggs A."/>
            <person name="Gujja S."/>
            <person name="Hansen M."/>
            <person name="Heiman D."/>
            <person name="Howarth C."/>
            <person name="Larimer J."/>
            <person name="Lui A."/>
            <person name="MacDonald P.J.P."/>
            <person name="McCowen C."/>
            <person name="Montmayeur A."/>
            <person name="Murphy C."/>
            <person name="Neiman D."/>
            <person name="Pearson M."/>
            <person name="Priest M."/>
            <person name="Roberts A."/>
            <person name="Saif S."/>
            <person name="Shea T."/>
            <person name="Sisk P."/>
            <person name="Stolte C."/>
            <person name="Sykes S."/>
            <person name="Wortman J."/>
            <person name="Nusbaum C."/>
            <person name="Birren B."/>
        </authorList>
    </citation>
    <scope>NUCLEOTIDE SEQUENCE [LARGE SCALE GENOMIC DNA]</scope>
    <source>
        <strain evidence="1 2">CL07T12C05</strain>
    </source>
</reference>
<comment type="caution">
    <text evidence="1">The sequence shown here is derived from an EMBL/GenBank/DDBJ whole genome shotgun (WGS) entry which is preliminary data.</text>
</comment>
<dbReference type="AlphaFoldDB" id="A0A0E2AU56"/>
<dbReference type="PATRIC" id="fig|997883.3.peg.1491"/>
<evidence type="ECO:0000313" key="1">
    <source>
        <dbReference type="EMBL" id="EIY98550.1"/>
    </source>
</evidence>
<dbReference type="RefSeq" id="WP_005795397.1">
    <property type="nucleotide sequence ID" value="NZ_JH724215.1"/>
</dbReference>
<evidence type="ECO:0000313" key="2">
    <source>
        <dbReference type="Proteomes" id="UP000003879"/>
    </source>
</evidence>
<protein>
    <submittedName>
        <fullName evidence="1">Uncharacterized protein</fullName>
    </submittedName>
</protein>
<sequence length="84" mass="9735">MAERPPYGSKPKKKEGKPMFKDIIELDKQVVDRIVDKVHENNLEIEMEMGVVKDGMVKVLFLYKDPELLQSVINESVTEEYDLP</sequence>
<dbReference type="Proteomes" id="UP000003879">
    <property type="component" value="Unassembled WGS sequence"/>
</dbReference>
<accession>A0A0E2AU56</accession>
<organism evidence="1 2">
    <name type="scientific">Bacteroides fragilis CL07T12C05</name>
    <dbReference type="NCBI Taxonomy" id="997883"/>
    <lineage>
        <taxon>Bacteria</taxon>
        <taxon>Pseudomonadati</taxon>
        <taxon>Bacteroidota</taxon>
        <taxon>Bacteroidia</taxon>
        <taxon>Bacteroidales</taxon>
        <taxon>Bacteroidaceae</taxon>
        <taxon>Bacteroides</taxon>
    </lineage>
</organism>
<name>A0A0E2AU56_BACFG</name>
<dbReference type="EMBL" id="AGXN01000007">
    <property type="protein sequence ID" value="EIY98550.1"/>
    <property type="molecule type" value="Genomic_DNA"/>
</dbReference>
<gene>
    <name evidence="1" type="ORF">HMPREF1056_01419</name>
</gene>